<proteinExistence type="predicted"/>
<gene>
    <name evidence="1" type="ORF">ASPVEDRAFT_29864</name>
</gene>
<dbReference type="Proteomes" id="UP000184073">
    <property type="component" value="Unassembled WGS sequence"/>
</dbReference>
<organism evidence="1 2">
    <name type="scientific">Aspergillus versicolor CBS 583.65</name>
    <dbReference type="NCBI Taxonomy" id="1036611"/>
    <lineage>
        <taxon>Eukaryota</taxon>
        <taxon>Fungi</taxon>
        <taxon>Dikarya</taxon>
        <taxon>Ascomycota</taxon>
        <taxon>Pezizomycotina</taxon>
        <taxon>Eurotiomycetes</taxon>
        <taxon>Eurotiomycetidae</taxon>
        <taxon>Eurotiales</taxon>
        <taxon>Aspergillaceae</taxon>
        <taxon>Aspergillus</taxon>
        <taxon>Aspergillus subgen. Nidulantes</taxon>
    </lineage>
</organism>
<dbReference type="AlphaFoldDB" id="A0A1L9PPC1"/>
<evidence type="ECO:0000313" key="2">
    <source>
        <dbReference type="Proteomes" id="UP000184073"/>
    </source>
</evidence>
<sequence length="112" mass="13051">MDSFRHPAQAHLIKAGATWIRNALKTEKFEVQSNECEKVWCVDGHSIYFCNNDPTHEFVKGQYAEIAKRLDTLIDTCGEEESIHGEIRNSVSHVRVQWDEHDDCYVRKPEDF</sequence>
<evidence type="ECO:0000313" key="1">
    <source>
        <dbReference type="EMBL" id="OJJ03341.1"/>
    </source>
</evidence>
<reference evidence="2" key="1">
    <citation type="journal article" date="2017" name="Genome Biol.">
        <title>Comparative genomics reveals high biological diversity and specific adaptations in the industrially and medically important fungal genus Aspergillus.</title>
        <authorList>
            <person name="de Vries R.P."/>
            <person name="Riley R."/>
            <person name="Wiebenga A."/>
            <person name="Aguilar-Osorio G."/>
            <person name="Amillis S."/>
            <person name="Uchima C.A."/>
            <person name="Anderluh G."/>
            <person name="Asadollahi M."/>
            <person name="Askin M."/>
            <person name="Barry K."/>
            <person name="Battaglia E."/>
            <person name="Bayram O."/>
            <person name="Benocci T."/>
            <person name="Braus-Stromeyer S.A."/>
            <person name="Caldana C."/>
            <person name="Canovas D."/>
            <person name="Cerqueira G.C."/>
            <person name="Chen F."/>
            <person name="Chen W."/>
            <person name="Choi C."/>
            <person name="Clum A."/>
            <person name="Dos Santos R.A."/>
            <person name="Damasio A.R."/>
            <person name="Diallinas G."/>
            <person name="Emri T."/>
            <person name="Fekete E."/>
            <person name="Flipphi M."/>
            <person name="Freyberg S."/>
            <person name="Gallo A."/>
            <person name="Gournas C."/>
            <person name="Habgood R."/>
            <person name="Hainaut M."/>
            <person name="Harispe M.L."/>
            <person name="Henrissat B."/>
            <person name="Hilden K.S."/>
            <person name="Hope R."/>
            <person name="Hossain A."/>
            <person name="Karabika E."/>
            <person name="Karaffa L."/>
            <person name="Karanyi Z."/>
            <person name="Krasevec N."/>
            <person name="Kuo A."/>
            <person name="Kusch H."/>
            <person name="LaButti K."/>
            <person name="Lagendijk E.L."/>
            <person name="Lapidus A."/>
            <person name="Levasseur A."/>
            <person name="Lindquist E."/>
            <person name="Lipzen A."/>
            <person name="Logrieco A.F."/>
            <person name="MacCabe A."/>
            <person name="Maekelae M.R."/>
            <person name="Malavazi I."/>
            <person name="Melin P."/>
            <person name="Meyer V."/>
            <person name="Mielnichuk N."/>
            <person name="Miskei M."/>
            <person name="Molnar A.P."/>
            <person name="Mule G."/>
            <person name="Ngan C.Y."/>
            <person name="Orejas M."/>
            <person name="Orosz E."/>
            <person name="Ouedraogo J.P."/>
            <person name="Overkamp K.M."/>
            <person name="Park H.-S."/>
            <person name="Perrone G."/>
            <person name="Piumi F."/>
            <person name="Punt P.J."/>
            <person name="Ram A.F."/>
            <person name="Ramon A."/>
            <person name="Rauscher S."/>
            <person name="Record E."/>
            <person name="Riano-Pachon D.M."/>
            <person name="Robert V."/>
            <person name="Roehrig J."/>
            <person name="Ruller R."/>
            <person name="Salamov A."/>
            <person name="Salih N.S."/>
            <person name="Samson R.A."/>
            <person name="Sandor E."/>
            <person name="Sanguinetti M."/>
            <person name="Schuetze T."/>
            <person name="Sepcic K."/>
            <person name="Shelest E."/>
            <person name="Sherlock G."/>
            <person name="Sophianopoulou V."/>
            <person name="Squina F.M."/>
            <person name="Sun H."/>
            <person name="Susca A."/>
            <person name="Todd R.B."/>
            <person name="Tsang A."/>
            <person name="Unkles S.E."/>
            <person name="van de Wiele N."/>
            <person name="van Rossen-Uffink D."/>
            <person name="Oliveira J.V."/>
            <person name="Vesth T.C."/>
            <person name="Visser J."/>
            <person name="Yu J.-H."/>
            <person name="Zhou M."/>
            <person name="Andersen M.R."/>
            <person name="Archer D.B."/>
            <person name="Baker S.E."/>
            <person name="Benoit I."/>
            <person name="Brakhage A.A."/>
            <person name="Braus G.H."/>
            <person name="Fischer R."/>
            <person name="Frisvad J.C."/>
            <person name="Goldman G.H."/>
            <person name="Houbraken J."/>
            <person name="Oakley B."/>
            <person name="Pocsi I."/>
            <person name="Scazzocchio C."/>
            <person name="Seiboth B."/>
            <person name="vanKuyk P.A."/>
            <person name="Wortman J."/>
            <person name="Dyer P.S."/>
            <person name="Grigoriev I.V."/>
        </authorList>
    </citation>
    <scope>NUCLEOTIDE SEQUENCE [LARGE SCALE GENOMIC DNA]</scope>
    <source>
        <strain evidence="2">CBS 583.65</strain>
    </source>
</reference>
<protein>
    <submittedName>
        <fullName evidence="1">Uncharacterized protein</fullName>
    </submittedName>
</protein>
<dbReference type="OrthoDB" id="10491749at2759"/>
<dbReference type="VEuPathDB" id="FungiDB:ASPVEDRAFT_29864"/>
<dbReference type="GeneID" id="63725794"/>
<dbReference type="EMBL" id="KV878130">
    <property type="protein sequence ID" value="OJJ03341.1"/>
    <property type="molecule type" value="Genomic_DNA"/>
</dbReference>
<keyword evidence="2" id="KW-1185">Reference proteome</keyword>
<name>A0A1L9PPC1_ASPVE</name>
<dbReference type="RefSeq" id="XP_040669103.1">
    <property type="nucleotide sequence ID" value="XM_040810283.1"/>
</dbReference>
<accession>A0A1L9PPC1</accession>